<keyword evidence="9" id="KW-0732">Signal</keyword>
<feature type="chain" id="PRO_5037091432" description="Endoglucanase" evidence="9">
    <location>
        <begin position="25"/>
        <end position="536"/>
    </location>
</feature>
<protein>
    <recommendedName>
        <fullName evidence="7">Endoglucanase</fullName>
        <ecNumber evidence="7">3.2.1.4</ecNumber>
    </recommendedName>
</protein>
<dbReference type="PROSITE" id="PS51173">
    <property type="entry name" value="CBM2"/>
    <property type="match status" value="1"/>
</dbReference>
<feature type="region of interest" description="Disordered" evidence="8">
    <location>
        <begin position="370"/>
        <end position="445"/>
    </location>
</feature>
<dbReference type="GO" id="GO:0030245">
    <property type="term" value="P:cellulose catabolic process"/>
    <property type="evidence" value="ECO:0007669"/>
    <property type="project" value="UniProtKB-KW"/>
</dbReference>
<dbReference type="InterPro" id="IPR008965">
    <property type="entry name" value="CBM2/CBM3_carb-bd_dom_sf"/>
</dbReference>
<dbReference type="PANTHER" id="PTHR35923">
    <property type="entry name" value="MAJOR EXTRACELLULAR ENDOGLUCANASE"/>
    <property type="match status" value="1"/>
</dbReference>
<dbReference type="InterPro" id="IPR018087">
    <property type="entry name" value="Glyco_hydro_5_CS"/>
</dbReference>
<dbReference type="InterPro" id="IPR012291">
    <property type="entry name" value="CBM2_carb-bd_dom_sf"/>
</dbReference>
<gene>
    <name evidence="11" type="ORF">JL107_00355</name>
</gene>
<evidence type="ECO:0000256" key="2">
    <source>
        <dbReference type="ARBA" id="ARBA00022801"/>
    </source>
</evidence>
<evidence type="ECO:0000259" key="10">
    <source>
        <dbReference type="PROSITE" id="PS51173"/>
    </source>
</evidence>
<accession>A0A939C457</accession>
<feature type="signal peptide" evidence="9">
    <location>
        <begin position="1"/>
        <end position="24"/>
    </location>
</feature>
<reference evidence="11" key="1">
    <citation type="submission" date="2021-01" db="EMBL/GenBank/DDBJ databases">
        <title>KCTC 19127 draft genome.</title>
        <authorList>
            <person name="An D."/>
        </authorList>
    </citation>
    <scope>NUCLEOTIDE SEQUENCE</scope>
    <source>
        <strain evidence="11">KCTC 19127</strain>
    </source>
</reference>
<evidence type="ECO:0000256" key="8">
    <source>
        <dbReference type="SAM" id="MobiDB-lite"/>
    </source>
</evidence>
<comment type="caution">
    <text evidence="11">The sequence shown here is derived from an EMBL/GenBank/DDBJ whole genome shotgun (WGS) entry which is preliminary data.</text>
</comment>
<dbReference type="InterPro" id="IPR017853">
    <property type="entry name" value="GH"/>
</dbReference>
<keyword evidence="2 7" id="KW-0378">Hydrolase</keyword>
<dbReference type="SUPFAM" id="SSF51445">
    <property type="entry name" value="(Trans)glycosidases"/>
    <property type="match status" value="1"/>
</dbReference>
<feature type="compositionally biased region" description="Low complexity" evidence="8">
    <location>
        <begin position="371"/>
        <end position="429"/>
    </location>
</feature>
<name>A0A939C457_9ACTN</name>
<dbReference type="GO" id="GO:0008810">
    <property type="term" value="F:cellulase activity"/>
    <property type="evidence" value="ECO:0007669"/>
    <property type="project" value="UniProtKB-EC"/>
</dbReference>
<organism evidence="11 12">
    <name type="scientific">Nakamurella flavida</name>
    <dbReference type="NCBI Taxonomy" id="363630"/>
    <lineage>
        <taxon>Bacteria</taxon>
        <taxon>Bacillati</taxon>
        <taxon>Actinomycetota</taxon>
        <taxon>Actinomycetes</taxon>
        <taxon>Nakamurellales</taxon>
        <taxon>Nakamurellaceae</taxon>
        <taxon>Nakamurella</taxon>
    </lineage>
</organism>
<dbReference type="Proteomes" id="UP000663801">
    <property type="component" value="Unassembled WGS sequence"/>
</dbReference>
<dbReference type="GO" id="GO:0030247">
    <property type="term" value="F:polysaccharide binding"/>
    <property type="evidence" value="ECO:0007669"/>
    <property type="project" value="UniProtKB-UniRule"/>
</dbReference>
<evidence type="ECO:0000256" key="5">
    <source>
        <dbReference type="ARBA" id="ARBA00023295"/>
    </source>
</evidence>
<keyword evidence="4 7" id="KW-0119">Carbohydrate metabolism</keyword>
<dbReference type="EC" id="3.2.1.4" evidence="7"/>
<dbReference type="EMBL" id="JAERWL010000001">
    <property type="protein sequence ID" value="MBM9474887.1"/>
    <property type="molecule type" value="Genomic_DNA"/>
</dbReference>
<dbReference type="Gene3D" id="2.60.40.290">
    <property type="match status" value="1"/>
</dbReference>
<dbReference type="Pfam" id="PF00150">
    <property type="entry name" value="Cellulase"/>
    <property type="match status" value="1"/>
</dbReference>
<keyword evidence="6 7" id="KW-0624">Polysaccharide degradation</keyword>
<dbReference type="PROSITE" id="PS00659">
    <property type="entry name" value="GLYCOSYL_HYDROL_F5"/>
    <property type="match status" value="1"/>
</dbReference>
<dbReference type="PANTHER" id="PTHR35923:SF2">
    <property type="entry name" value="ENDOGLUCANASE"/>
    <property type="match status" value="1"/>
</dbReference>
<comment type="catalytic activity">
    <reaction evidence="1 7">
        <text>Endohydrolysis of (1-&gt;4)-beta-D-glucosidic linkages in cellulose, lichenin and cereal beta-D-glucans.</text>
        <dbReference type="EC" id="3.2.1.4"/>
    </reaction>
</comment>
<dbReference type="SUPFAM" id="SSF49384">
    <property type="entry name" value="Carbohydrate-binding domain"/>
    <property type="match status" value="1"/>
</dbReference>
<keyword evidence="5 7" id="KW-0326">Glycosidase</keyword>
<evidence type="ECO:0000313" key="11">
    <source>
        <dbReference type="EMBL" id="MBM9474887.1"/>
    </source>
</evidence>
<feature type="domain" description="CBM2" evidence="10">
    <location>
        <begin position="435"/>
        <end position="536"/>
    </location>
</feature>
<evidence type="ECO:0000256" key="6">
    <source>
        <dbReference type="ARBA" id="ARBA00023326"/>
    </source>
</evidence>
<dbReference type="Gene3D" id="3.20.20.80">
    <property type="entry name" value="Glycosidases"/>
    <property type="match status" value="1"/>
</dbReference>
<evidence type="ECO:0000256" key="1">
    <source>
        <dbReference type="ARBA" id="ARBA00000966"/>
    </source>
</evidence>
<dbReference type="InterPro" id="IPR001919">
    <property type="entry name" value="CBD2"/>
</dbReference>
<evidence type="ECO:0000313" key="12">
    <source>
        <dbReference type="Proteomes" id="UP000663801"/>
    </source>
</evidence>
<dbReference type="InterPro" id="IPR001547">
    <property type="entry name" value="Glyco_hydro_5"/>
</dbReference>
<dbReference type="AlphaFoldDB" id="A0A939C457"/>
<evidence type="ECO:0000256" key="9">
    <source>
        <dbReference type="SAM" id="SignalP"/>
    </source>
</evidence>
<keyword evidence="12" id="KW-1185">Reference proteome</keyword>
<evidence type="ECO:0000256" key="4">
    <source>
        <dbReference type="ARBA" id="ARBA00023277"/>
    </source>
</evidence>
<evidence type="ECO:0000256" key="7">
    <source>
        <dbReference type="RuleBase" id="RU361153"/>
    </source>
</evidence>
<comment type="similarity">
    <text evidence="7">Belongs to the glycosyl hydrolase 5 (cellulase A) family.</text>
</comment>
<proteinExistence type="inferred from homology"/>
<evidence type="ECO:0000256" key="3">
    <source>
        <dbReference type="ARBA" id="ARBA00023001"/>
    </source>
</evidence>
<dbReference type="Pfam" id="PF00553">
    <property type="entry name" value="CBM_2"/>
    <property type="match status" value="1"/>
</dbReference>
<sequence>MAVFTLAVTVFLGVALSSSPRVEAAVTTPGYLHTNGSAIVTESGTPVTLKAVNWFGMETSNCAPHGLWQISLDQGLDRIAAFGFTTLRLPFSNECLRSTAPVSGIEARNPELAGRTPLQVMDAVVAEAGARGMQVILDRHRPDSGSQSELWYTSRYSEKDWIDDWVMLAKRYAGNPTVIGADLHNEPRGSACWGCGDAARDWAAAATRAGNAVLAANPRWLVIVEGVERSADGSTTWWGGNLRDTAAKPIQLAVKNQLVYSAHDYPASVFPQTWFADPAYPANLPAVWDRSWGYLAKQNIAPVLLGEFGTKLETESDRAWLRTLVGYLGENRISFAFWSFNPNSGDTGGLVADDWVTPQQAKLDALAPLLGAAPGPTSAPTTTAGTTAPTTTKPSTTAPTTTKPSTTAPTTTKPSTTAPTTTKPSTTAPTTPPTSTPASGKPSVTWTRRSAWNDGYVADVTVRASGALPTWTVSWADPSAVAVTNAWGMSCSVGGGRITCTGSDWARSLPAGGTATVGLQVRIAGPAPERPVLTVS</sequence>
<keyword evidence="3 7" id="KW-0136">Cellulose degradation</keyword>
<dbReference type="SMART" id="SM00637">
    <property type="entry name" value="CBD_II"/>
    <property type="match status" value="1"/>
</dbReference>